<comment type="similarity">
    <text evidence="3">Belongs to the RimP family.</text>
</comment>
<evidence type="ECO:0000313" key="7">
    <source>
        <dbReference type="Proteomes" id="UP000241639"/>
    </source>
</evidence>
<dbReference type="SUPFAM" id="SSF75420">
    <property type="entry name" value="YhbC-like, N-terminal domain"/>
    <property type="match status" value="1"/>
</dbReference>
<dbReference type="InterPro" id="IPR036847">
    <property type="entry name" value="RimP_C_sf"/>
</dbReference>
<dbReference type="Pfam" id="PF17384">
    <property type="entry name" value="DUF150_C"/>
    <property type="match status" value="1"/>
</dbReference>
<dbReference type="InterPro" id="IPR035956">
    <property type="entry name" value="RimP_N_sf"/>
</dbReference>
<dbReference type="GO" id="GO:0000028">
    <property type="term" value="P:ribosomal small subunit assembly"/>
    <property type="evidence" value="ECO:0007669"/>
    <property type="project" value="TreeGrafter"/>
</dbReference>
<feature type="domain" description="Ribosome maturation factor RimP N-terminal" evidence="4">
    <location>
        <begin position="12"/>
        <end position="85"/>
    </location>
</feature>
<feature type="domain" description="Ribosome maturation factor RimP C-terminal" evidence="5">
    <location>
        <begin position="88"/>
        <end position="151"/>
    </location>
</feature>
<dbReference type="RefSeq" id="WP_107725705.1">
    <property type="nucleotide sequence ID" value="NZ_PZZP01000001.1"/>
</dbReference>
<comment type="subcellular location">
    <subcellularLocation>
        <location evidence="3">Cytoplasm</location>
    </subcellularLocation>
</comment>
<dbReference type="Pfam" id="PF02576">
    <property type="entry name" value="RimP_N"/>
    <property type="match status" value="1"/>
</dbReference>
<evidence type="ECO:0000256" key="3">
    <source>
        <dbReference type="HAMAP-Rule" id="MF_01077"/>
    </source>
</evidence>
<evidence type="ECO:0000259" key="5">
    <source>
        <dbReference type="Pfam" id="PF17384"/>
    </source>
</evidence>
<comment type="caution">
    <text evidence="6">The sequence shown here is derived from an EMBL/GenBank/DDBJ whole genome shotgun (WGS) entry which is preliminary data.</text>
</comment>
<gene>
    <name evidence="3" type="primary">rimP</name>
    <name evidence="6" type="ORF">C8J48_1565</name>
</gene>
<comment type="function">
    <text evidence="3">Required for maturation of 30S ribosomal subunits.</text>
</comment>
<evidence type="ECO:0000256" key="1">
    <source>
        <dbReference type="ARBA" id="ARBA00022490"/>
    </source>
</evidence>
<dbReference type="GO" id="GO:0006412">
    <property type="term" value="P:translation"/>
    <property type="evidence" value="ECO:0007669"/>
    <property type="project" value="TreeGrafter"/>
</dbReference>
<dbReference type="InterPro" id="IPR028989">
    <property type="entry name" value="RimP_N"/>
</dbReference>
<dbReference type="OrthoDB" id="9805006at2"/>
<dbReference type="PANTHER" id="PTHR33867:SF1">
    <property type="entry name" value="RIBOSOME MATURATION FACTOR RIMP"/>
    <property type="match status" value="1"/>
</dbReference>
<dbReference type="CDD" id="cd01734">
    <property type="entry name" value="YlxS_C"/>
    <property type="match status" value="1"/>
</dbReference>
<keyword evidence="2 3" id="KW-0690">Ribosome biogenesis</keyword>
<dbReference type="Proteomes" id="UP000241639">
    <property type="component" value="Unassembled WGS sequence"/>
</dbReference>
<evidence type="ECO:0000313" key="6">
    <source>
        <dbReference type="EMBL" id="PTM58966.1"/>
    </source>
</evidence>
<dbReference type="InterPro" id="IPR028998">
    <property type="entry name" value="RimP_C"/>
</dbReference>
<protein>
    <recommendedName>
        <fullName evidence="3">Ribosome maturation factor RimP</fullName>
    </recommendedName>
</protein>
<dbReference type="Gene3D" id="3.30.300.70">
    <property type="entry name" value="RimP-like superfamily, N-terminal"/>
    <property type="match status" value="1"/>
</dbReference>
<reference evidence="6 7" key="1">
    <citation type="submission" date="2018-04" db="EMBL/GenBank/DDBJ databases">
        <title>Genomic Encyclopedia of Archaeal and Bacterial Type Strains, Phase II (KMG-II): from individual species to whole genera.</title>
        <authorList>
            <person name="Goeker M."/>
        </authorList>
    </citation>
    <scope>NUCLEOTIDE SEQUENCE [LARGE SCALE GENOMIC DNA]</scope>
    <source>
        <strain evidence="6 7">DSM 45169</strain>
    </source>
</reference>
<organism evidence="6 7">
    <name type="scientific">Desmospora activa DSM 45169</name>
    <dbReference type="NCBI Taxonomy" id="1121389"/>
    <lineage>
        <taxon>Bacteria</taxon>
        <taxon>Bacillati</taxon>
        <taxon>Bacillota</taxon>
        <taxon>Bacilli</taxon>
        <taxon>Bacillales</taxon>
        <taxon>Thermoactinomycetaceae</taxon>
        <taxon>Desmospora</taxon>
    </lineage>
</organism>
<dbReference type="GO" id="GO:0005829">
    <property type="term" value="C:cytosol"/>
    <property type="evidence" value="ECO:0007669"/>
    <property type="project" value="TreeGrafter"/>
</dbReference>
<dbReference type="PANTHER" id="PTHR33867">
    <property type="entry name" value="RIBOSOME MATURATION FACTOR RIMP"/>
    <property type="match status" value="1"/>
</dbReference>
<dbReference type="HAMAP" id="MF_01077">
    <property type="entry name" value="RimP"/>
    <property type="match status" value="1"/>
</dbReference>
<dbReference type="SUPFAM" id="SSF74942">
    <property type="entry name" value="YhbC-like, C-terminal domain"/>
    <property type="match status" value="1"/>
</dbReference>
<keyword evidence="1 3" id="KW-0963">Cytoplasm</keyword>
<dbReference type="FunFam" id="3.30.300.70:FF:000001">
    <property type="entry name" value="Ribosome maturation factor RimP"/>
    <property type="match status" value="1"/>
</dbReference>
<dbReference type="AlphaFoldDB" id="A0A2T4ZAQ9"/>
<sequence length="153" mass="17410">MSRKVLEAVEELVNPILTEEGLELYDTEFTKEGKSWFLRVYIDRPDGKVDLDDCSRVSERLGAALDRSDPIKGGYYLEVSSPGAERPLKKDSHFQRAVGERIFLTTYEAIDGRKQFEGTLETYTADMVTIDMDGEVVEIPRDKVAKARRVLVF</sequence>
<evidence type="ECO:0000259" key="4">
    <source>
        <dbReference type="Pfam" id="PF02576"/>
    </source>
</evidence>
<keyword evidence="7" id="KW-1185">Reference proteome</keyword>
<evidence type="ECO:0000256" key="2">
    <source>
        <dbReference type="ARBA" id="ARBA00022517"/>
    </source>
</evidence>
<dbReference type="NCBIfam" id="NF000928">
    <property type="entry name" value="PRK00092.1-2"/>
    <property type="match status" value="1"/>
</dbReference>
<proteinExistence type="inferred from homology"/>
<dbReference type="InterPro" id="IPR003728">
    <property type="entry name" value="Ribosome_maturation_RimP"/>
</dbReference>
<accession>A0A2T4ZAQ9</accession>
<dbReference type="EMBL" id="PZZP01000001">
    <property type="protein sequence ID" value="PTM58966.1"/>
    <property type="molecule type" value="Genomic_DNA"/>
</dbReference>
<dbReference type="Gene3D" id="2.30.30.180">
    <property type="entry name" value="Ribosome maturation factor RimP, C-terminal domain"/>
    <property type="match status" value="1"/>
</dbReference>
<name>A0A2T4ZAQ9_9BACL</name>